<organism evidence="6 7">
    <name type="scientific">Aspergillus calidoustus</name>
    <dbReference type="NCBI Taxonomy" id="454130"/>
    <lineage>
        <taxon>Eukaryota</taxon>
        <taxon>Fungi</taxon>
        <taxon>Dikarya</taxon>
        <taxon>Ascomycota</taxon>
        <taxon>Pezizomycotina</taxon>
        <taxon>Eurotiomycetes</taxon>
        <taxon>Eurotiomycetidae</taxon>
        <taxon>Eurotiales</taxon>
        <taxon>Aspergillaceae</taxon>
        <taxon>Aspergillus</taxon>
        <taxon>Aspergillus subgen. Nidulantes</taxon>
    </lineage>
</organism>
<proteinExistence type="predicted"/>
<accession>A0A0U5H6R7</accession>
<dbReference type="GO" id="GO:0008270">
    <property type="term" value="F:zinc ion binding"/>
    <property type="evidence" value="ECO:0007669"/>
    <property type="project" value="InterPro"/>
</dbReference>
<dbReference type="OMA" id="INMSHED"/>
<evidence type="ECO:0000256" key="1">
    <source>
        <dbReference type="ARBA" id="ARBA00023015"/>
    </source>
</evidence>
<evidence type="ECO:0000256" key="3">
    <source>
        <dbReference type="ARBA" id="ARBA00023163"/>
    </source>
</evidence>
<dbReference type="EMBL" id="CDMC01000015">
    <property type="protein sequence ID" value="CEL09732.1"/>
    <property type="molecule type" value="Genomic_DNA"/>
</dbReference>
<reference evidence="7" key="1">
    <citation type="journal article" date="2016" name="Genome Announc.">
        <title>Draft genome sequences of fungus Aspergillus calidoustus.</title>
        <authorList>
            <person name="Horn F."/>
            <person name="Linde J."/>
            <person name="Mattern D.J."/>
            <person name="Walther G."/>
            <person name="Guthke R."/>
            <person name="Scherlach K."/>
            <person name="Martin K."/>
            <person name="Brakhage A.A."/>
            <person name="Petzke L."/>
            <person name="Valiante V."/>
        </authorList>
    </citation>
    <scope>NUCLEOTIDE SEQUENCE [LARGE SCALE GENOMIC DNA]</scope>
    <source>
        <strain evidence="7">SF006504</strain>
    </source>
</reference>
<evidence type="ECO:0000313" key="7">
    <source>
        <dbReference type="Proteomes" id="UP000054771"/>
    </source>
</evidence>
<protein>
    <recommendedName>
        <fullName evidence="5">Zn(2)-C6 fungal-type domain-containing protein</fullName>
    </recommendedName>
</protein>
<dbReference type="InterPro" id="IPR001138">
    <property type="entry name" value="Zn2Cys6_DnaBD"/>
</dbReference>
<evidence type="ECO:0000256" key="4">
    <source>
        <dbReference type="ARBA" id="ARBA00023242"/>
    </source>
</evidence>
<gene>
    <name evidence="6" type="ORF">ASPCAL12863</name>
</gene>
<keyword evidence="3" id="KW-0804">Transcription</keyword>
<dbReference type="GO" id="GO:0000981">
    <property type="term" value="F:DNA-binding transcription factor activity, RNA polymerase II-specific"/>
    <property type="evidence" value="ECO:0007669"/>
    <property type="project" value="InterPro"/>
</dbReference>
<dbReference type="PROSITE" id="PS50048">
    <property type="entry name" value="ZN2_CY6_FUNGAL_2"/>
    <property type="match status" value="1"/>
</dbReference>
<dbReference type="InterPro" id="IPR036864">
    <property type="entry name" value="Zn2-C6_fun-type_DNA-bd_sf"/>
</dbReference>
<keyword evidence="4" id="KW-0539">Nucleus</keyword>
<evidence type="ECO:0000313" key="6">
    <source>
        <dbReference type="EMBL" id="CEL09732.1"/>
    </source>
</evidence>
<evidence type="ECO:0000259" key="5">
    <source>
        <dbReference type="PROSITE" id="PS50048"/>
    </source>
</evidence>
<dbReference type="STRING" id="454130.A0A0U5H6R7"/>
<evidence type="ECO:0000256" key="2">
    <source>
        <dbReference type="ARBA" id="ARBA00023125"/>
    </source>
</evidence>
<dbReference type="SMART" id="SM00066">
    <property type="entry name" value="GAL4"/>
    <property type="match status" value="1"/>
</dbReference>
<feature type="domain" description="Zn(2)-C6 fungal-type" evidence="5">
    <location>
        <begin position="9"/>
        <end position="42"/>
    </location>
</feature>
<dbReference type="SUPFAM" id="SSF57701">
    <property type="entry name" value="Zn2/Cys6 DNA-binding domain"/>
    <property type="match status" value="1"/>
</dbReference>
<dbReference type="OrthoDB" id="5958943at2759"/>
<dbReference type="Pfam" id="PF00172">
    <property type="entry name" value="Zn_clus"/>
    <property type="match status" value="1"/>
</dbReference>
<dbReference type="Proteomes" id="UP000054771">
    <property type="component" value="Unassembled WGS sequence"/>
</dbReference>
<keyword evidence="1" id="KW-0805">Transcription regulation</keyword>
<name>A0A0U5H6R7_ASPCI</name>
<dbReference type="AlphaFoldDB" id="A0A0U5H6R7"/>
<dbReference type="GO" id="GO:0003677">
    <property type="term" value="F:DNA binding"/>
    <property type="evidence" value="ECO:0007669"/>
    <property type="project" value="UniProtKB-KW"/>
</dbReference>
<sequence>MPKRKQNTSCGPCRRARIGCDAALRGVEACSNCVRRNKTCTATQLRKATRSRGTSGLTSITDIIDVAPSSVLPEEVPSRSLCHESRLYQNHEALALHHYLWDAYTALFEPQFGLWMGNDCCPFKHFPTAPKTLISRLMISLDITRSQQALNQEPRHKASNPADDIIINNALIRAVHAFSARWIVAKLPGHDRLPTIDITRQSHDRISDILWHRARQDMYKLLARVSYRSSLALYLFGITPTRAQNPEAHFSDVCREMSLKQLRELRDADRCPPPRLTTPLSIEDMSPVVDRYSCGSQYHQMVDTAYWFGIVCDTSRCLLTGSASVLFPDRTAHLSVRHILRRQIEGFRSNSEGLCQSKSPLPENTIYKIVCHGSAAKSLCWLAIVPVQRAIICSEADTALDETIGQCIREIEQFESLFSPFLDMFLRDYLLLSRELRVSVYLLTIHFHLGVLVFLNIPTQGSELSGLIPNYLELLLNSTRQIVNVIRMSLCTSGSPHPGNDQTILLDPYPEHVSDSLWYAGRGILTLARERILSLIAVESMLSVVLCGLSHLTKISFSARERLPLLRQLCVASGYEATINNVLPCFSADTSAPSSTSQSAWVDGAERLTNESLCDATLVTNTIYGYDNRVGLNQRALGWASDEVDWSQIDSVLEQWKFSDCFVDMDWWPGE</sequence>
<dbReference type="Gene3D" id="4.10.240.10">
    <property type="entry name" value="Zn(2)-C6 fungal-type DNA-binding domain"/>
    <property type="match status" value="1"/>
</dbReference>
<dbReference type="CDD" id="cd00067">
    <property type="entry name" value="GAL4"/>
    <property type="match status" value="1"/>
</dbReference>
<keyword evidence="7" id="KW-1185">Reference proteome</keyword>
<dbReference type="PROSITE" id="PS00463">
    <property type="entry name" value="ZN2_CY6_FUNGAL_1"/>
    <property type="match status" value="1"/>
</dbReference>
<keyword evidence="2" id="KW-0238">DNA-binding</keyword>